<dbReference type="GO" id="GO:0009073">
    <property type="term" value="P:aromatic amino acid family biosynthetic process"/>
    <property type="evidence" value="ECO:0007669"/>
    <property type="project" value="UniProtKB-KW"/>
</dbReference>
<evidence type="ECO:0000313" key="13">
    <source>
        <dbReference type="Proteomes" id="UP000462362"/>
    </source>
</evidence>
<keyword evidence="7 8" id="KW-0456">Lyase</keyword>
<dbReference type="PIRSF" id="PIRSF001399">
    <property type="entry name" value="DHquinase_II"/>
    <property type="match status" value="1"/>
</dbReference>
<keyword evidence="8" id="KW-0057">Aromatic amino acid biosynthesis</keyword>
<feature type="active site" description="Proton acceptor" evidence="8 9">
    <location>
        <position position="23"/>
    </location>
</feature>
<dbReference type="PANTHER" id="PTHR21272:SF3">
    <property type="entry name" value="CATABOLIC 3-DEHYDROQUINASE"/>
    <property type="match status" value="1"/>
</dbReference>
<evidence type="ECO:0000256" key="4">
    <source>
        <dbReference type="ARBA" id="ARBA00011037"/>
    </source>
</evidence>
<evidence type="ECO:0000256" key="7">
    <source>
        <dbReference type="ARBA" id="ARBA00023239"/>
    </source>
</evidence>
<feature type="binding site" evidence="8 10">
    <location>
        <position position="88"/>
    </location>
    <ligand>
        <name>substrate</name>
    </ligand>
</feature>
<evidence type="ECO:0000256" key="1">
    <source>
        <dbReference type="ARBA" id="ARBA00001864"/>
    </source>
</evidence>
<dbReference type="NCBIfam" id="NF003807">
    <property type="entry name" value="PRK05395.1-4"/>
    <property type="match status" value="1"/>
</dbReference>
<dbReference type="PROSITE" id="PS01029">
    <property type="entry name" value="DEHYDROQUINASE_II"/>
    <property type="match status" value="1"/>
</dbReference>
<dbReference type="UniPathway" id="UPA00053">
    <property type="reaction ID" value="UER00086"/>
</dbReference>
<comment type="subunit">
    <text evidence="5 8">Homododecamer.</text>
</comment>
<evidence type="ECO:0000256" key="9">
    <source>
        <dbReference type="PIRSR" id="PIRSR001399-1"/>
    </source>
</evidence>
<keyword evidence="8" id="KW-0028">Amino-acid biosynthesis</keyword>
<protein>
    <recommendedName>
        <fullName evidence="6 8">3-dehydroquinate dehydratase</fullName>
        <shortName evidence="8">3-dehydroquinase</shortName>
        <ecNumber evidence="6 8">4.2.1.10</ecNumber>
    </recommendedName>
    <alternativeName>
        <fullName evidence="8">Type II DHQase</fullName>
    </alternativeName>
</protein>
<dbReference type="InterPro" id="IPR001874">
    <property type="entry name" value="DHquinase_II"/>
</dbReference>
<dbReference type="EC" id="4.2.1.10" evidence="6 8"/>
<name>A0A6I3RYJ6_9BURK</name>
<dbReference type="Gene3D" id="3.40.50.9100">
    <property type="entry name" value="Dehydroquinase, class II"/>
    <property type="match status" value="1"/>
</dbReference>
<evidence type="ECO:0000256" key="10">
    <source>
        <dbReference type="PIRSR" id="PIRSR001399-2"/>
    </source>
</evidence>
<feature type="binding site" evidence="8 10">
    <location>
        <position position="81"/>
    </location>
    <ligand>
        <name>substrate</name>
    </ligand>
</feature>
<dbReference type="PANTHER" id="PTHR21272">
    <property type="entry name" value="CATABOLIC 3-DEHYDROQUINASE"/>
    <property type="match status" value="1"/>
</dbReference>
<proteinExistence type="inferred from homology"/>
<comment type="function">
    <text evidence="2 8">Catalyzes a trans-dehydration via an enolate intermediate.</text>
</comment>
<dbReference type="AlphaFoldDB" id="A0A6I3RYJ6"/>
<dbReference type="SUPFAM" id="SSF52304">
    <property type="entry name" value="Type II 3-dehydroquinate dehydratase"/>
    <property type="match status" value="1"/>
</dbReference>
<dbReference type="GO" id="GO:0008652">
    <property type="term" value="P:amino acid biosynthetic process"/>
    <property type="evidence" value="ECO:0007669"/>
    <property type="project" value="UniProtKB-KW"/>
</dbReference>
<dbReference type="GO" id="GO:0019631">
    <property type="term" value="P:quinate catabolic process"/>
    <property type="evidence" value="ECO:0007669"/>
    <property type="project" value="TreeGrafter"/>
</dbReference>
<comment type="pathway">
    <text evidence="3 8">Metabolic intermediate biosynthesis; chorismate biosynthesis; chorismate from D-erythrose 4-phosphate and phosphoenolpyruvate: step 3/7.</text>
</comment>
<evidence type="ECO:0000256" key="11">
    <source>
        <dbReference type="PIRSR" id="PIRSR001399-3"/>
    </source>
</evidence>
<comment type="catalytic activity">
    <reaction evidence="1 8">
        <text>3-dehydroquinate = 3-dehydroshikimate + H2O</text>
        <dbReference type="Rhea" id="RHEA:21096"/>
        <dbReference type="ChEBI" id="CHEBI:15377"/>
        <dbReference type="ChEBI" id="CHEBI:16630"/>
        <dbReference type="ChEBI" id="CHEBI:32364"/>
        <dbReference type="EC" id="4.2.1.10"/>
    </reaction>
</comment>
<dbReference type="InterPro" id="IPR018509">
    <property type="entry name" value="DHquinase_II_CS"/>
</dbReference>
<dbReference type="HAMAP" id="MF_00169">
    <property type="entry name" value="AroQ"/>
    <property type="match status" value="1"/>
</dbReference>
<dbReference type="GO" id="GO:0003855">
    <property type="term" value="F:3-dehydroquinate dehydratase activity"/>
    <property type="evidence" value="ECO:0007669"/>
    <property type="project" value="UniProtKB-UniRule"/>
</dbReference>
<feature type="binding site" evidence="8 10">
    <location>
        <begin position="102"/>
        <end position="103"/>
    </location>
    <ligand>
        <name>substrate</name>
    </ligand>
</feature>
<dbReference type="NCBIfam" id="NF003804">
    <property type="entry name" value="PRK05395.1-1"/>
    <property type="match status" value="1"/>
</dbReference>
<dbReference type="CDD" id="cd00466">
    <property type="entry name" value="DHQase_II"/>
    <property type="match status" value="1"/>
</dbReference>
<feature type="active site" description="Proton donor" evidence="8 9">
    <location>
        <position position="101"/>
    </location>
</feature>
<dbReference type="NCBIfam" id="NF003805">
    <property type="entry name" value="PRK05395.1-2"/>
    <property type="match status" value="1"/>
</dbReference>
<reference evidence="12 13" key="1">
    <citation type="journal article" date="2019" name="Nat. Med.">
        <title>A library of human gut bacterial isolates paired with longitudinal multiomics data enables mechanistic microbiome research.</title>
        <authorList>
            <person name="Poyet M."/>
            <person name="Groussin M."/>
            <person name="Gibbons S.M."/>
            <person name="Avila-Pacheco J."/>
            <person name="Jiang X."/>
            <person name="Kearney S.M."/>
            <person name="Perrotta A.R."/>
            <person name="Berdy B."/>
            <person name="Zhao S."/>
            <person name="Lieberman T.D."/>
            <person name="Swanson P.K."/>
            <person name="Smith M."/>
            <person name="Roesemann S."/>
            <person name="Alexander J.E."/>
            <person name="Rich S.A."/>
            <person name="Livny J."/>
            <person name="Vlamakis H."/>
            <person name="Clish C."/>
            <person name="Bullock K."/>
            <person name="Deik A."/>
            <person name="Scott J."/>
            <person name="Pierce K.A."/>
            <person name="Xavier R.J."/>
            <person name="Alm E.J."/>
        </authorList>
    </citation>
    <scope>NUCLEOTIDE SEQUENCE [LARGE SCALE GENOMIC DNA]</scope>
    <source>
        <strain evidence="12 13">BIOML-A2</strain>
    </source>
</reference>
<gene>
    <name evidence="8 12" type="primary">aroQ</name>
    <name evidence="12" type="ORF">GMD42_09640</name>
</gene>
<evidence type="ECO:0000256" key="8">
    <source>
        <dbReference type="HAMAP-Rule" id="MF_00169"/>
    </source>
</evidence>
<evidence type="ECO:0000256" key="6">
    <source>
        <dbReference type="ARBA" id="ARBA00012060"/>
    </source>
</evidence>
<dbReference type="NCBIfam" id="TIGR01088">
    <property type="entry name" value="aroQ"/>
    <property type="match status" value="1"/>
</dbReference>
<dbReference type="NCBIfam" id="NF003806">
    <property type="entry name" value="PRK05395.1-3"/>
    <property type="match status" value="1"/>
</dbReference>
<organism evidence="12 13">
    <name type="scientific">Parasutterella excrementihominis</name>
    <dbReference type="NCBI Taxonomy" id="487175"/>
    <lineage>
        <taxon>Bacteria</taxon>
        <taxon>Pseudomonadati</taxon>
        <taxon>Pseudomonadota</taxon>
        <taxon>Betaproteobacteria</taxon>
        <taxon>Burkholderiales</taxon>
        <taxon>Sutterellaceae</taxon>
        <taxon>Parasutterella</taxon>
    </lineage>
</organism>
<dbReference type="EMBL" id="WNCL01000033">
    <property type="protein sequence ID" value="MTU43873.1"/>
    <property type="molecule type" value="Genomic_DNA"/>
</dbReference>
<feature type="binding site" evidence="8 10">
    <location>
        <position position="112"/>
    </location>
    <ligand>
        <name>substrate</name>
    </ligand>
</feature>
<evidence type="ECO:0000313" key="12">
    <source>
        <dbReference type="EMBL" id="MTU43873.1"/>
    </source>
</evidence>
<feature type="binding site" evidence="8 10">
    <location>
        <position position="75"/>
    </location>
    <ligand>
        <name>substrate</name>
    </ligand>
</feature>
<evidence type="ECO:0000256" key="2">
    <source>
        <dbReference type="ARBA" id="ARBA00003924"/>
    </source>
</evidence>
<dbReference type="GO" id="GO:0009423">
    <property type="term" value="P:chorismate biosynthetic process"/>
    <property type="evidence" value="ECO:0007669"/>
    <property type="project" value="UniProtKB-UniRule"/>
</dbReference>
<feature type="site" description="Transition state stabilizer" evidence="8 11">
    <location>
        <position position="18"/>
    </location>
</feature>
<dbReference type="InterPro" id="IPR036441">
    <property type="entry name" value="DHquinase_II_sf"/>
</dbReference>
<dbReference type="Pfam" id="PF01220">
    <property type="entry name" value="DHquinase_II"/>
    <property type="match status" value="1"/>
</dbReference>
<evidence type="ECO:0000256" key="3">
    <source>
        <dbReference type="ARBA" id="ARBA00004902"/>
    </source>
</evidence>
<accession>A0A6I3RYJ6</accession>
<sequence>MKKLLLINGPNLNLLGIREPDKYGTTTLAEIETDLRAFVESTGGTLTTYQSNHEGDLVDRIQQAAKEGIEAVIINPGAYTHTSIAIRDAFLSVQIPFIEVHLSNIFKREEFRHHSYLSDIAEGCIIGLGVHGYFSAAAYFLTAE</sequence>
<evidence type="ECO:0000256" key="5">
    <source>
        <dbReference type="ARBA" id="ARBA00011193"/>
    </source>
</evidence>
<dbReference type="Proteomes" id="UP000462362">
    <property type="component" value="Unassembled WGS sequence"/>
</dbReference>
<comment type="similarity">
    <text evidence="4 8">Belongs to the type-II 3-dehydroquinase family.</text>
</comment>
<comment type="caution">
    <text evidence="12">The sequence shown here is derived from an EMBL/GenBank/DDBJ whole genome shotgun (WGS) entry which is preliminary data.</text>
</comment>
<dbReference type="RefSeq" id="WP_021868267.1">
    <property type="nucleotide sequence ID" value="NZ_CAUABC010000017.1"/>
</dbReference>